<reference evidence="5" key="1">
    <citation type="submission" date="2015-08" db="EMBL/GenBank/DDBJ databases">
        <authorList>
            <person name="Varghese N."/>
        </authorList>
    </citation>
    <scope>NUCLEOTIDE SEQUENCE [LARGE SCALE GENOMIC DNA]</scope>
    <source>
        <strain evidence="5">DSM 17901</strain>
    </source>
</reference>
<dbReference type="EMBL" id="CYHA01000004">
    <property type="protein sequence ID" value="CUA84814.1"/>
    <property type="molecule type" value="Genomic_DNA"/>
</dbReference>
<dbReference type="AlphaFoldDB" id="A0A0K6H245"/>
<evidence type="ECO:0000256" key="1">
    <source>
        <dbReference type="ARBA" id="ARBA00000274"/>
    </source>
</evidence>
<comment type="catalytic activity">
    <reaction evidence="1">
        <text>AMP + H2O = D-ribose 5-phosphate + adenine</text>
        <dbReference type="Rhea" id="RHEA:20129"/>
        <dbReference type="ChEBI" id="CHEBI:15377"/>
        <dbReference type="ChEBI" id="CHEBI:16708"/>
        <dbReference type="ChEBI" id="CHEBI:78346"/>
        <dbReference type="ChEBI" id="CHEBI:456215"/>
        <dbReference type="EC" id="3.2.2.4"/>
    </reaction>
</comment>
<accession>A0A0K6H245</accession>
<dbReference type="GO" id="GO:0005829">
    <property type="term" value="C:cytosol"/>
    <property type="evidence" value="ECO:0007669"/>
    <property type="project" value="TreeGrafter"/>
</dbReference>
<sequence length="194" mass="20755">MLKSICLFCGSNRGVSPLYEAAARDFGCTLAEAGITLVYGAGNVGLMGVAADAALAAGGRVVGVIPEFLKAKEVAHTGLSEIHVTRTMHERKALMAELSDGFVALPGGLGTFDELFEILTWAQLSVHRKPVGLLNVNGFFDPLSALVDHAIAEGFAREENRTLFTLAAETPALLDALQRYRPLQVDKWLDLSKT</sequence>
<organism evidence="4 5">
    <name type="scientific">Gulbenkiania indica</name>
    <dbReference type="NCBI Taxonomy" id="375574"/>
    <lineage>
        <taxon>Bacteria</taxon>
        <taxon>Pseudomonadati</taxon>
        <taxon>Pseudomonadota</taxon>
        <taxon>Betaproteobacteria</taxon>
        <taxon>Neisseriales</taxon>
        <taxon>Chromobacteriaceae</taxon>
        <taxon>Gulbenkiania</taxon>
    </lineage>
</organism>
<dbReference type="InterPro" id="IPR005269">
    <property type="entry name" value="LOG"/>
</dbReference>
<dbReference type="SUPFAM" id="SSF102405">
    <property type="entry name" value="MCP/YpsA-like"/>
    <property type="match status" value="1"/>
</dbReference>
<name>A0A0K6H245_9NEIS</name>
<dbReference type="PANTHER" id="PTHR31223">
    <property type="entry name" value="LOG FAMILY PROTEIN YJL055W"/>
    <property type="match status" value="1"/>
</dbReference>
<evidence type="ECO:0000313" key="4">
    <source>
        <dbReference type="EMBL" id="CUA84814.1"/>
    </source>
</evidence>
<keyword evidence="3" id="KW-0378">Hydrolase</keyword>
<dbReference type="InterPro" id="IPR031100">
    <property type="entry name" value="LOG_fam"/>
</dbReference>
<protein>
    <recommendedName>
        <fullName evidence="3">Cytokinin riboside 5'-monophosphate phosphoribohydrolase</fullName>
        <ecNumber evidence="3">3.2.2.n1</ecNumber>
    </recommendedName>
</protein>
<proteinExistence type="inferred from homology"/>
<dbReference type="OrthoDB" id="9801098at2"/>
<dbReference type="Gene3D" id="3.40.50.450">
    <property type="match status" value="1"/>
</dbReference>
<dbReference type="EC" id="3.2.2.n1" evidence="3"/>
<evidence type="ECO:0000256" key="3">
    <source>
        <dbReference type="RuleBase" id="RU363015"/>
    </source>
</evidence>
<dbReference type="RefSeq" id="WP_055434152.1">
    <property type="nucleotide sequence ID" value="NZ_CYHA01000004.1"/>
</dbReference>
<dbReference type="GO" id="GO:0009691">
    <property type="term" value="P:cytokinin biosynthetic process"/>
    <property type="evidence" value="ECO:0007669"/>
    <property type="project" value="UniProtKB-UniRule"/>
</dbReference>
<evidence type="ECO:0000256" key="2">
    <source>
        <dbReference type="ARBA" id="ARBA00006763"/>
    </source>
</evidence>
<dbReference type="Proteomes" id="UP000243535">
    <property type="component" value="Unassembled WGS sequence"/>
</dbReference>
<dbReference type="GO" id="GO:0008714">
    <property type="term" value="F:AMP nucleosidase activity"/>
    <property type="evidence" value="ECO:0007669"/>
    <property type="project" value="UniProtKB-EC"/>
</dbReference>
<evidence type="ECO:0000313" key="5">
    <source>
        <dbReference type="Proteomes" id="UP000243535"/>
    </source>
</evidence>
<dbReference type="Pfam" id="PF03641">
    <property type="entry name" value="Lysine_decarbox"/>
    <property type="match status" value="1"/>
</dbReference>
<gene>
    <name evidence="4" type="ORF">Ga0061063_2199</name>
</gene>
<dbReference type="NCBIfam" id="TIGR00730">
    <property type="entry name" value="Rossman fold protein, TIGR00730 family"/>
    <property type="match status" value="1"/>
</dbReference>
<dbReference type="PANTHER" id="PTHR31223:SF70">
    <property type="entry name" value="LOG FAMILY PROTEIN YJL055W"/>
    <property type="match status" value="1"/>
</dbReference>
<keyword evidence="5" id="KW-1185">Reference proteome</keyword>
<keyword evidence="3" id="KW-0203">Cytokinin biosynthesis</keyword>
<dbReference type="STRING" id="375574.GCA_001418035_01987"/>
<comment type="similarity">
    <text evidence="2 3">Belongs to the LOG family.</text>
</comment>